<organism evidence="5 6">
    <name type="scientific">Azoarcus taiwanensis</name>
    <dbReference type="NCBI Taxonomy" id="666964"/>
    <lineage>
        <taxon>Bacteria</taxon>
        <taxon>Pseudomonadati</taxon>
        <taxon>Pseudomonadota</taxon>
        <taxon>Betaproteobacteria</taxon>
        <taxon>Rhodocyclales</taxon>
        <taxon>Zoogloeaceae</taxon>
        <taxon>Azoarcus</taxon>
    </lineage>
</organism>
<name>A0A972J8V0_9RHOO</name>
<dbReference type="InterPro" id="IPR000424">
    <property type="entry name" value="Primosome_PriB/ssb"/>
</dbReference>
<keyword evidence="2 4" id="KW-0235">DNA replication</keyword>
<dbReference type="SUPFAM" id="SSF50249">
    <property type="entry name" value="Nucleic acid-binding proteins"/>
    <property type="match status" value="1"/>
</dbReference>
<reference evidence="5" key="1">
    <citation type="submission" date="2019-12" db="EMBL/GenBank/DDBJ databases">
        <title>Comparative genomics gives insights into the taxonomy of the Azoarcus-Aromatoleum group and reveals separate origins of nif in the plant-associated Azoarcus and non-plant-associated Aromatoleum sub-groups.</title>
        <authorList>
            <person name="Lafos M."/>
            <person name="Maluk M."/>
            <person name="Batista M."/>
            <person name="Junghare M."/>
            <person name="Carmona M."/>
            <person name="Faoro H."/>
            <person name="Cruz L.M."/>
            <person name="Battistoni F."/>
            <person name="De Souza E."/>
            <person name="Pedrosa F."/>
            <person name="Chen W.-M."/>
            <person name="Poole P.S."/>
            <person name="Dixon R.A."/>
            <person name="James E.K."/>
        </authorList>
    </citation>
    <scope>NUCLEOTIDE SEQUENCE</scope>
    <source>
        <strain evidence="5">NSC3</strain>
    </source>
</reference>
<evidence type="ECO:0000256" key="3">
    <source>
        <dbReference type="ARBA" id="ARBA00023125"/>
    </source>
</evidence>
<comment type="subunit">
    <text evidence="4">Homodimer. Interacts with PriA and DnaT. Component of the replication restart primosome. Primosome assembly occurs via a 'hand-off' mechanism. PriA binds to replication forks, subsequently PriB then DnaT bind; DnaT then displaces ssDNA to generate the helicase loading substrate.</text>
</comment>
<dbReference type="GO" id="GO:0003697">
    <property type="term" value="F:single-stranded DNA binding"/>
    <property type="evidence" value="ECO:0007669"/>
    <property type="project" value="UniProtKB-UniRule"/>
</dbReference>
<dbReference type="AlphaFoldDB" id="A0A972J8V0"/>
<dbReference type="NCBIfam" id="TIGR04418">
    <property type="entry name" value="PriB_gamma"/>
    <property type="match status" value="1"/>
</dbReference>
<dbReference type="EMBL" id="WTVM01000016">
    <property type="protein sequence ID" value="NMG02200.1"/>
    <property type="molecule type" value="Genomic_DNA"/>
</dbReference>
<gene>
    <name evidence="4 5" type="primary">priB</name>
    <name evidence="5" type="ORF">GPA21_04345</name>
</gene>
<comment type="caution">
    <text evidence="5">The sequence shown here is derived from an EMBL/GenBank/DDBJ whole genome shotgun (WGS) entry which is preliminary data.</text>
</comment>
<dbReference type="GO" id="GO:1990077">
    <property type="term" value="C:primosome complex"/>
    <property type="evidence" value="ECO:0007669"/>
    <property type="project" value="UniProtKB-UniRule"/>
</dbReference>
<keyword evidence="1 4" id="KW-0639">Primosome</keyword>
<keyword evidence="6" id="KW-1185">Reference proteome</keyword>
<sequence length="122" mass="12835">MPDPASGAGLNRLLLQARLETVEPLRRTPAGVPVAAATLHHVSRQVEAGLEREVSVELDAVAVGELAALLAAAPPGASVRVVGFLAAKSLRSRKPVLHLSEIEFLEGTENGFQTQVQVQEKG</sequence>
<evidence type="ECO:0000313" key="5">
    <source>
        <dbReference type="EMBL" id="NMG02200.1"/>
    </source>
</evidence>
<keyword evidence="3 4" id="KW-0238">DNA-binding</keyword>
<dbReference type="Proteomes" id="UP000599523">
    <property type="component" value="Unassembled WGS sequence"/>
</dbReference>
<accession>A0A972J8V0</accession>
<protein>
    <recommendedName>
        <fullName evidence="4">Replication restart protein PriB</fullName>
    </recommendedName>
</protein>
<dbReference type="PROSITE" id="PS50935">
    <property type="entry name" value="SSB"/>
    <property type="match status" value="1"/>
</dbReference>
<evidence type="ECO:0000313" key="6">
    <source>
        <dbReference type="Proteomes" id="UP000599523"/>
    </source>
</evidence>
<proteinExistence type="inferred from homology"/>
<evidence type="ECO:0000256" key="1">
    <source>
        <dbReference type="ARBA" id="ARBA00022515"/>
    </source>
</evidence>
<dbReference type="InterPro" id="IPR023646">
    <property type="entry name" value="Prisomal_replication_PriB"/>
</dbReference>
<evidence type="ECO:0000256" key="4">
    <source>
        <dbReference type="HAMAP-Rule" id="MF_00720"/>
    </source>
</evidence>
<dbReference type="Gene3D" id="2.40.50.140">
    <property type="entry name" value="Nucleic acid-binding proteins"/>
    <property type="match status" value="1"/>
</dbReference>
<dbReference type="GO" id="GO:0006269">
    <property type="term" value="P:DNA replication, synthesis of primer"/>
    <property type="evidence" value="ECO:0007669"/>
    <property type="project" value="UniProtKB-KW"/>
</dbReference>
<dbReference type="Pfam" id="PF22657">
    <property type="entry name" value="SSB_1"/>
    <property type="match status" value="1"/>
</dbReference>
<dbReference type="HAMAP" id="MF_00720">
    <property type="entry name" value="PriB"/>
    <property type="match status" value="1"/>
</dbReference>
<comment type="similarity">
    <text evidence="4">Belongs to the PriB family.</text>
</comment>
<evidence type="ECO:0000256" key="2">
    <source>
        <dbReference type="ARBA" id="ARBA00022705"/>
    </source>
</evidence>
<comment type="function">
    <text evidence="4">Involved in the restart of stalled replication forks, which reloads the replicative helicase on sites other than the origin of replication; the PriA-PriB pathway is the major replication restart pathway. During primosome assembly it facilitates complex formation between PriA and DnaT on DNA; stabilizes PriA on DNA. Stimulates the DNA unwinding activity of PriA helicase.</text>
</comment>
<dbReference type="InterPro" id="IPR012340">
    <property type="entry name" value="NA-bd_OB-fold"/>
</dbReference>